<dbReference type="AlphaFoldDB" id="A0A542EIW7"/>
<proteinExistence type="predicted"/>
<evidence type="ECO:0000313" key="2">
    <source>
        <dbReference type="Proteomes" id="UP000320806"/>
    </source>
</evidence>
<dbReference type="EMBL" id="VFMO01000001">
    <property type="protein sequence ID" value="TQJ15278.1"/>
    <property type="molecule type" value="Genomic_DNA"/>
</dbReference>
<accession>A0A542EIW7</accession>
<gene>
    <name evidence="1" type="ORF">FB459_2817</name>
</gene>
<reference evidence="1 2" key="1">
    <citation type="submission" date="2019-06" db="EMBL/GenBank/DDBJ databases">
        <title>Sequencing the genomes of 1000 actinobacteria strains.</title>
        <authorList>
            <person name="Klenk H.-P."/>
        </authorList>
    </citation>
    <scope>NUCLEOTIDE SEQUENCE [LARGE SCALE GENOMIC DNA]</scope>
    <source>
        <strain evidence="1 2">DSM 19828</strain>
    </source>
</reference>
<comment type="caution">
    <text evidence="1">The sequence shown here is derived from an EMBL/GenBank/DDBJ whole genome shotgun (WGS) entry which is preliminary data.</text>
</comment>
<organism evidence="1 2">
    <name type="scientific">Yimella lutea</name>
    <dbReference type="NCBI Taxonomy" id="587872"/>
    <lineage>
        <taxon>Bacteria</taxon>
        <taxon>Bacillati</taxon>
        <taxon>Actinomycetota</taxon>
        <taxon>Actinomycetes</taxon>
        <taxon>Micrococcales</taxon>
        <taxon>Dermacoccaceae</taxon>
        <taxon>Yimella</taxon>
    </lineage>
</organism>
<name>A0A542EIW7_9MICO</name>
<evidence type="ECO:0000313" key="1">
    <source>
        <dbReference type="EMBL" id="TQJ15278.1"/>
    </source>
</evidence>
<dbReference type="Proteomes" id="UP000320806">
    <property type="component" value="Unassembled WGS sequence"/>
</dbReference>
<protein>
    <recommendedName>
        <fullName evidence="3">ESAT-6 protein secretion system EspG family protein</fullName>
    </recommendedName>
</protein>
<evidence type="ECO:0008006" key="3">
    <source>
        <dbReference type="Google" id="ProtNLM"/>
    </source>
</evidence>
<dbReference type="OrthoDB" id="5144211at2"/>
<keyword evidence="2" id="KW-1185">Reference proteome</keyword>
<sequence length="237" mass="25397">MTESPPLRLTDEELVLLGGDHHVVALPFLDVLEPDARSVAMTVAQRALFAHGAMAEDGSIGVPEQILDLLRCRREADVSLVLIAADLRRDLWAARYLHCCDGFFVVEDVSADGVHEFGLAAPAAVDDVVRDWIIPLEPLAGQENPMRVVDAAEPWGDCQFRLDATLHLRGGPRGRLIGVLGGTRGSWLTDVAPQQPGEVELEPVDLDRIVHRIVTLLPTVGDDASAGPAGPGGTMTA</sequence>
<dbReference type="RefSeq" id="WP_141928885.1">
    <property type="nucleotide sequence ID" value="NZ_BAABCI010000022.1"/>
</dbReference>